<gene>
    <name evidence="2" type="ORF">LPO_1963</name>
</gene>
<accession>A0AAV2UWG5</accession>
<dbReference type="AlphaFoldDB" id="A0AAV2UWG5"/>
<evidence type="ECO:0000259" key="1">
    <source>
        <dbReference type="Pfam" id="PF05598"/>
    </source>
</evidence>
<dbReference type="KEGG" id="lpo:LPO_1963"/>
<dbReference type="RefSeq" id="WP_014841948.1">
    <property type="nucleotide sequence ID" value="NC_018139.1"/>
</dbReference>
<name>A0AAV2UWG5_LEGPN</name>
<sequence>MSLLVETILPDLKKTKGGCWWLGRKLRAHIHLGVYLLQQLFNKTDRQIEYDVKDNAAYQLFCSIGIVEQ</sequence>
<dbReference type="Pfam" id="PF05598">
    <property type="entry name" value="DUF772"/>
    <property type="match status" value="1"/>
</dbReference>
<evidence type="ECO:0000313" key="2">
    <source>
        <dbReference type="EMBL" id="CCD05970.1"/>
    </source>
</evidence>
<protein>
    <recommendedName>
        <fullName evidence="1">Transposase InsH N-terminal domain-containing protein</fullName>
    </recommendedName>
</protein>
<feature type="domain" description="Transposase InsH N-terminal" evidence="1">
    <location>
        <begin position="31"/>
        <end position="66"/>
    </location>
</feature>
<dbReference type="EMBL" id="FQ958210">
    <property type="protein sequence ID" value="CCD05970.1"/>
    <property type="molecule type" value="Genomic_DNA"/>
</dbReference>
<organism evidence="2 3">
    <name type="scientific">Legionella pneumophila subsp. pneumophila</name>
    <dbReference type="NCBI Taxonomy" id="91891"/>
    <lineage>
        <taxon>Bacteria</taxon>
        <taxon>Pseudomonadati</taxon>
        <taxon>Pseudomonadota</taxon>
        <taxon>Gammaproteobacteria</taxon>
        <taxon>Legionellales</taxon>
        <taxon>Legionellaceae</taxon>
        <taxon>Legionella</taxon>
    </lineage>
</organism>
<dbReference type="InterPro" id="IPR008490">
    <property type="entry name" value="Transposase_InsH_N"/>
</dbReference>
<proteinExistence type="predicted"/>
<evidence type="ECO:0000313" key="3">
    <source>
        <dbReference type="Proteomes" id="UP000010102"/>
    </source>
</evidence>
<reference evidence="2 3" key="1">
    <citation type="submission" date="2011-07" db="EMBL/GenBank/DDBJ databases">
        <authorList>
            <person name="Genoscope - CEA"/>
        </authorList>
    </citation>
    <scope>NUCLEOTIDE SEQUENCE [LARGE SCALE GENOMIC DNA]</scope>
    <source>
        <strain evidence="3">lorraine</strain>
    </source>
</reference>
<dbReference type="Proteomes" id="UP000010102">
    <property type="component" value="Chromosome"/>
</dbReference>